<dbReference type="GO" id="GO:0003676">
    <property type="term" value="F:nucleic acid binding"/>
    <property type="evidence" value="ECO:0007669"/>
    <property type="project" value="InterPro"/>
</dbReference>
<dbReference type="STRING" id="545694.TREPR_1727"/>
<dbReference type="InterPro" id="IPR002052">
    <property type="entry name" value="DNA_methylase_N6_adenine_CS"/>
</dbReference>
<dbReference type="PROSITE" id="PS00092">
    <property type="entry name" value="N6_MTASE"/>
    <property type="match status" value="1"/>
</dbReference>
<dbReference type="PANTHER" id="PTHR43542">
    <property type="entry name" value="METHYLTRANSFERASE"/>
    <property type="match status" value="1"/>
</dbReference>
<dbReference type="eggNOG" id="COG0742">
    <property type="taxonomic scope" value="Bacteria"/>
</dbReference>
<accession>F5YMU2</accession>
<dbReference type="HOGENOM" id="CLU_075826_0_2_12"/>
<protein>
    <submittedName>
        <fullName evidence="3">Methyltransferase small</fullName>
    </submittedName>
</protein>
<keyword evidence="1 3" id="KW-0489">Methyltransferase</keyword>
<reference evidence="4" key="1">
    <citation type="submission" date="2009-12" db="EMBL/GenBank/DDBJ databases">
        <title>Complete sequence of Treponema primitia strain ZAS-2.</title>
        <authorList>
            <person name="Tetu S.G."/>
            <person name="Matson E."/>
            <person name="Ren Q."/>
            <person name="Seshadri R."/>
            <person name="Elbourne L."/>
            <person name="Hassan K.A."/>
            <person name="Durkin A."/>
            <person name="Radune D."/>
            <person name="Mohamoud Y."/>
            <person name="Shay R."/>
            <person name="Jin S."/>
            <person name="Zhang X."/>
            <person name="Lucey K."/>
            <person name="Ballor N.R."/>
            <person name="Ottesen E."/>
            <person name="Rosenthal R."/>
            <person name="Allen A."/>
            <person name="Leadbetter J.R."/>
            <person name="Paulsen I.T."/>
        </authorList>
    </citation>
    <scope>NUCLEOTIDE SEQUENCE [LARGE SCALE GENOMIC DNA]</scope>
    <source>
        <strain evidence="4">ATCC BAA-887 / DSM 12427 / ZAS-2</strain>
    </source>
</reference>
<dbReference type="InterPro" id="IPR004398">
    <property type="entry name" value="RNA_MeTrfase_RsmD"/>
</dbReference>
<dbReference type="PIRSF" id="PIRSF004553">
    <property type="entry name" value="CHP00095"/>
    <property type="match status" value="1"/>
</dbReference>
<dbReference type="KEGG" id="tpi:TREPR_1727"/>
<dbReference type="PANTHER" id="PTHR43542:SF1">
    <property type="entry name" value="METHYLTRANSFERASE"/>
    <property type="match status" value="1"/>
</dbReference>
<dbReference type="GO" id="GO:0008168">
    <property type="term" value="F:methyltransferase activity"/>
    <property type="evidence" value="ECO:0007669"/>
    <property type="project" value="UniProtKB-KW"/>
</dbReference>
<name>F5YMU2_TREPZ</name>
<dbReference type="GO" id="GO:0031167">
    <property type="term" value="P:rRNA methylation"/>
    <property type="evidence" value="ECO:0007669"/>
    <property type="project" value="InterPro"/>
</dbReference>
<dbReference type="RefSeq" id="WP_015708399.1">
    <property type="nucleotide sequence ID" value="NC_015578.1"/>
</dbReference>
<organism evidence="3 4">
    <name type="scientific">Treponema primitia (strain ATCC BAA-887 / DSM 12427 / ZAS-2)</name>
    <dbReference type="NCBI Taxonomy" id="545694"/>
    <lineage>
        <taxon>Bacteria</taxon>
        <taxon>Pseudomonadati</taxon>
        <taxon>Spirochaetota</taxon>
        <taxon>Spirochaetia</taxon>
        <taxon>Spirochaetales</taxon>
        <taxon>Treponemataceae</taxon>
        <taxon>Treponema</taxon>
    </lineage>
</organism>
<dbReference type="InterPro" id="IPR029063">
    <property type="entry name" value="SAM-dependent_MTases_sf"/>
</dbReference>
<evidence type="ECO:0000313" key="4">
    <source>
        <dbReference type="Proteomes" id="UP000009223"/>
    </source>
</evidence>
<dbReference type="CDD" id="cd02440">
    <property type="entry name" value="AdoMet_MTases"/>
    <property type="match status" value="1"/>
</dbReference>
<dbReference type="Proteomes" id="UP000009223">
    <property type="component" value="Chromosome"/>
</dbReference>
<dbReference type="Gene3D" id="3.40.50.150">
    <property type="entry name" value="Vaccinia Virus protein VP39"/>
    <property type="match status" value="1"/>
</dbReference>
<keyword evidence="4" id="KW-1185">Reference proteome</keyword>
<evidence type="ECO:0000313" key="3">
    <source>
        <dbReference type="EMBL" id="AEF86414.1"/>
    </source>
</evidence>
<keyword evidence="2 3" id="KW-0808">Transferase</keyword>
<dbReference type="AlphaFoldDB" id="F5YMU2"/>
<dbReference type="EMBL" id="CP001843">
    <property type="protein sequence ID" value="AEF86414.1"/>
    <property type="molecule type" value="Genomic_DNA"/>
</dbReference>
<dbReference type="Pfam" id="PF03602">
    <property type="entry name" value="Cons_hypoth95"/>
    <property type="match status" value="1"/>
</dbReference>
<evidence type="ECO:0000256" key="2">
    <source>
        <dbReference type="ARBA" id="ARBA00022679"/>
    </source>
</evidence>
<evidence type="ECO:0000256" key="1">
    <source>
        <dbReference type="ARBA" id="ARBA00022603"/>
    </source>
</evidence>
<reference evidence="3 4" key="2">
    <citation type="journal article" date="2011" name="ISME J.">
        <title>RNA-seq reveals cooperative metabolic interactions between two termite-gut spirochete species in co-culture.</title>
        <authorList>
            <person name="Rosenthal A.Z."/>
            <person name="Matson E.G."/>
            <person name="Eldar A."/>
            <person name="Leadbetter J.R."/>
        </authorList>
    </citation>
    <scope>NUCLEOTIDE SEQUENCE [LARGE SCALE GENOMIC DNA]</scope>
    <source>
        <strain evidence="4">ATCC BAA-887 / DSM 12427 / ZAS-2</strain>
    </source>
</reference>
<gene>
    <name evidence="3" type="ordered locus">TREPR_1727</name>
</gene>
<dbReference type="OrthoDB" id="9803017at2"/>
<sequence length="176" mass="19635">MRITGGFLVGRQVEVPPGVIRPAMDRMRESVFAVLGDLTGQSFLDIFSGSGIIALEAVSRGANPVEVVEMDSQKRKTLIQNVSMAPTRVQCHFMAAELYVKRAKKQFDIIFCDPPFPYKFKWELAASIAASPLMGPGSRLLIHRPREDAYDSPPQGLTFESSRVYGRSVVDFFMKF</sequence>
<dbReference type="SUPFAM" id="SSF53335">
    <property type="entry name" value="S-adenosyl-L-methionine-dependent methyltransferases"/>
    <property type="match status" value="1"/>
</dbReference>
<proteinExistence type="predicted"/>